<proteinExistence type="predicted"/>
<dbReference type="InterPro" id="IPR015931">
    <property type="entry name" value="Acnase/IPM_dHydase_lsu_aba_1/3"/>
</dbReference>
<keyword evidence="1" id="KW-0479">Metal-binding</keyword>
<evidence type="ECO:0000256" key="4">
    <source>
        <dbReference type="ARBA" id="ARBA00023239"/>
    </source>
</evidence>
<dbReference type="PANTHER" id="PTHR43822">
    <property type="entry name" value="HOMOACONITASE, MITOCHONDRIAL-RELATED"/>
    <property type="match status" value="1"/>
</dbReference>
<dbReference type="SUPFAM" id="SSF53732">
    <property type="entry name" value="Aconitase iron-sulfur domain"/>
    <property type="match status" value="1"/>
</dbReference>
<organism evidence="6 7">
    <name type="scientific">Desulfitobacterium dehalogenans</name>
    <dbReference type="NCBI Taxonomy" id="36854"/>
    <lineage>
        <taxon>Bacteria</taxon>
        <taxon>Bacillati</taxon>
        <taxon>Bacillota</taxon>
        <taxon>Clostridia</taxon>
        <taxon>Eubacteriales</taxon>
        <taxon>Desulfitobacteriaceae</taxon>
        <taxon>Desulfitobacterium</taxon>
    </lineage>
</organism>
<dbReference type="InterPro" id="IPR050067">
    <property type="entry name" value="IPM_dehydratase_rel_enz"/>
</dbReference>
<evidence type="ECO:0000259" key="5">
    <source>
        <dbReference type="Pfam" id="PF00330"/>
    </source>
</evidence>
<feature type="domain" description="Aconitase/3-isopropylmalate dehydratase large subunit alpha/beta/alpha" evidence="5">
    <location>
        <begin position="22"/>
        <end position="225"/>
    </location>
</feature>
<dbReference type="InterPro" id="IPR036008">
    <property type="entry name" value="Aconitase_4Fe-4S_dom"/>
</dbReference>
<dbReference type="GO" id="GO:0046872">
    <property type="term" value="F:metal ion binding"/>
    <property type="evidence" value="ECO:0007669"/>
    <property type="project" value="UniProtKB-KW"/>
</dbReference>
<dbReference type="Pfam" id="PF00330">
    <property type="entry name" value="Aconitase"/>
    <property type="match status" value="2"/>
</dbReference>
<keyword evidence="3" id="KW-0411">Iron-sulfur</keyword>
<comment type="caution">
    <text evidence="6">The sequence shown here is derived from an EMBL/GenBank/DDBJ whole genome shotgun (WGS) entry which is preliminary data.</text>
</comment>
<dbReference type="GO" id="GO:0043436">
    <property type="term" value="P:oxoacid metabolic process"/>
    <property type="evidence" value="ECO:0007669"/>
    <property type="project" value="UniProtKB-ARBA"/>
</dbReference>
<sequence>MNFFYQSLAKASSLPNVVAGQDIKLKPDLILGHDGTWPKVLTAWKNSGYKLADQAKVVVTLDHAYPAPSISDRIFHQELYQLGKEKDLKLYTHGEGVLHQVLAEEETLSPGMIIVGADGHVATAGAFGALAFSLSAEQLITPLETGHYTLIVPELVNIAIENNPRANVSARDIALKILGTLSGEIKGKAVALSGSYFEQASMDSKMALCNLLPEGGAITAFIIPSTEKGEGSDFTIDAGSLEPMIAVPPAPTSVLPVKNLEGKNITVAIIGGCSAGRLEDMKVCASVLEGKTIHPQVTLIITPASRTVANQMDQLGLSSILRSSGAVIMPPGCGPCPGKHFGLLSPLDKAITTTIRNSPGRIGSEDAEIYLASPLTVAQSALMGKISEPRQ</sequence>
<keyword evidence="4" id="KW-0456">Lyase</keyword>
<gene>
    <name evidence="6" type="ORF">GX523_10290</name>
</gene>
<dbReference type="PRINTS" id="PR00415">
    <property type="entry name" value="ACONITASE"/>
</dbReference>
<protein>
    <submittedName>
        <fullName evidence="6">3-isopropylmalate dehydratase</fullName>
    </submittedName>
</protein>
<dbReference type="GO" id="GO:0051536">
    <property type="term" value="F:iron-sulfur cluster binding"/>
    <property type="evidence" value="ECO:0007669"/>
    <property type="project" value="UniProtKB-KW"/>
</dbReference>
<evidence type="ECO:0000256" key="2">
    <source>
        <dbReference type="ARBA" id="ARBA00023004"/>
    </source>
</evidence>
<evidence type="ECO:0000256" key="1">
    <source>
        <dbReference type="ARBA" id="ARBA00022723"/>
    </source>
</evidence>
<dbReference type="Gene3D" id="3.30.499.10">
    <property type="entry name" value="Aconitase, domain 3"/>
    <property type="match status" value="2"/>
</dbReference>
<keyword evidence="2" id="KW-0408">Iron</keyword>
<dbReference type="PANTHER" id="PTHR43822:SF2">
    <property type="entry name" value="HOMOACONITASE, MITOCHONDRIAL"/>
    <property type="match status" value="1"/>
</dbReference>
<dbReference type="EMBL" id="DUTF01000234">
    <property type="protein sequence ID" value="HHY27110.1"/>
    <property type="molecule type" value="Genomic_DNA"/>
</dbReference>
<name>A0A7C6Z4U5_9FIRM</name>
<evidence type="ECO:0000313" key="6">
    <source>
        <dbReference type="EMBL" id="HHY27110.1"/>
    </source>
</evidence>
<reference evidence="6 7" key="1">
    <citation type="journal article" date="2020" name="Biotechnol. Biofuels">
        <title>New insights from the biogas microbiome by comprehensive genome-resolved metagenomics of nearly 1600 species originating from multiple anaerobic digesters.</title>
        <authorList>
            <person name="Campanaro S."/>
            <person name="Treu L."/>
            <person name="Rodriguez-R L.M."/>
            <person name="Kovalovszki A."/>
            <person name="Ziels R.M."/>
            <person name="Maus I."/>
            <person name="Zhu X."/>
            <person name="Kougias P.G."/>
            <person name="Basile A."/>
            <person name="Luo G."/>
            <person name="Schluter A."/>
            <person name="Konstantinidis K.T."/>
            <person name="Angelidaki I."/>
        </authorList>
    </citation>
    <scope>NUCLEOTIDE SEQUENCE [LARGE SCALE GENOMIC DNA]</scope>
    <source>
        <strain evidence="6">AS05jafATM_4</strain>
    </source>
</reference>
<evidence type="ECO:0000256" key="3">
    <source>
        <dbReference type="ARBA" id="ARBA00023014"/>
    </source>
</evidence>
<dbReference type="Proteomes" id="UP000553059">
    <property type="component" value="Unassembled WGS sequence"/>
</dbReference>
<dbReference type="GO" id="GO:0016829">
    <property type="term" value="F:lyase activity"/>
    <property type="evidence" value="ECO:0007669"/>
    <property type="project" value="UniProtKB-KW"/>
</dbReference>
<accession>A0A7C6Z4U5</accession>
<feature type="domain" description="Aconitase/3-isopropylmalate dehydratase large subunit alpha/beta/alpha" evidence="5">
    <location>
        <begin position="259"/>
        <end position="384"/>
    </location>
</feature>
<dbReference type="InterPro" id="IPR001030">
    <property type="entry name" value="Acoase/IPM_deHydtase_lsu_aba"/>
</dbReference>
<evidence type="ECO:0000313" key="7">
    <source>
        <dbReference type="Proteomes" id="UP000553059"/>
    </source>
</evidence>
<dbReference type="AlphaFoldDB" id="A0A7C6Z4U5"/>